<accession>A0A6V7RF40</accession>
<dbReference type="InterPro" id="IPR001567">
    <property type="entry name" value="Pept_M3A_M3B_dom"/>
</dbReference>
<evidence type="ECO:0000256" key="4">
    <source>
        <dbReference type="ARBA" id="ARBA00022833"/>
    </source>
</evidence>
<dbReference type="GO" id="GO:0046872">
    <property type="term" value="F:metal ion binding"/>
    <property type="evidence" value="ECO:0007669"/>
    <property type="project" value="UniProtKB-UniRule"/>
</dbReference>
<feature type="domain" description="Peptidase M3A/M3B catalytic" evidence="7">
    <location>
        <begin position="167"/>
        <end position="548"/>
    </location>
</feature>
<evidence type="ECO:0000256" key="6">
    <source>
        <dbReference type="RuleBase" id="RU003435"/>
    </source>
</evidence>
<keyword evidence="4 6" id="KW-0862">Zinc</keyword>
<dbReference type="GO" id="GO:0006518">
    <property type="term" value="P:peptide metabolic process"/>
    <property type="evidence" value="ECO:0007669"/>
    <property type="project" value="TreeGrafter"/>
</dbReference>
<evidence type="ECO:0000259" key="7">
    <source>
        <dbReference type="Pfam" id="PF01432"/>
    </source>
</evidence>
<dbReference type="GO" id="GO:0004222">
    <property type="term" value="F:metalloendopeptidase activity"/>
    <property type="evidence" value="ECO:0007669"/>
    <property type="project" value="InterPro"/>
</dbReference>
<keyword evidence="3 6" id="KW-0378">Hydrolase</keyword>
<evidence type="ECO:0000256" key="5">
    <source>
        <dbReference type="ARBA" id="ARBA00023049"/>
    </source>
</evidence>
<comment type="similarity">
    <text evidence="6">Belongs to the peptidase M3 family.</text>
</comment>
<comment type="caution">
    <text evidence="8">The sequence shown here is derived from an EMBL/GenBank/DDBJ whole genome shotgun (WGS) entry which is preliminary data.</text>
</comment>
<keyword evidence="9" id="KW-1185">Reference proteome</keyword>
<dbReference type="Proteomes" id="UP000589351">
    <property type="component" value="Unassembled WGS sequence"/>
</dbReference>
<reference evidence="8 9" key="1">
    <citation type="submission" date="2020-07" db="EMBL/GenBank/DDBJ databases">
        <authorList>
            <person name="Criscuolo A."/>
        </authorList>
    </citation>
    <scope>NUCLEOTIDE SEQUENCE [LARGE SCALE GENOMIC DNA]</scope>
    <source>
        <strain evidence="8">CIP111649</strain>
    </source>
</reference>
<dbReference type="GO" id="GO:0006508">
    <property type="term" value="P:proteolysis"/>
    <property type="evidence" value="ECO:0007669"/>
    <property type="project" value="UniProtKB-KW"/>
</dbReference>
<comment type="cofactor">
    <cofactor evidence="6">
        <name>Zn(2+)</name>
        <dbReference type="ChEBI" id="CHEBI:29105"/>
    </cofactor>
    <text evidence="6">Binds 1 zinc ion.</text>
</comment>
<dbReference type="RefSeq" id="WP_185125468.1">
    <property type="nucleotide sequence ID" value="NZ_CAJEWD010000006.1"/>
</dbReference>
<keyword evidence="2 6" id="KW-0479">Metal-binding</keyword>
<protein>
    <submittedName>
        <fullName evidence="8">Peptidase family M3</fullName>
    </submittedName>
</protein>
<dbReference type="CDD" id="cd09606">
    <property type="entry name" value="M3B_PepF"/>
    <property type="match status" value="1"/>
</dbReference>
<dbReference type="AlphaFoldDB" id="A0A6V7RF40"/>
<gene>
    <name evidence="8" type="ORF">JEODO184_00944</name>
</gene>
<evidence type="ECO:0000313" key="9">
    <source>
        <dbReference type="Proteomes" id="UP000589351"/>
    </source>
</evidence>
<dbReference type="EMBL" id="CAJEWD010000006">
    <property type="protein sequence ID" value="CAD2075793.1"/>
    <property type="molecule type" value="Genomic_DNA"/>
</dbReference>
<keyword evidence="1 6" id="KW-0645">Protease</keyword>
<dbReference type="InterPro" id="IPR045090">
    <property type="entry name" value="Pept_M3A_M3B"/>
</dbReference>
<evidence type="ECO:0000256" key="2">
    <source>
        <dbReference type="ARBA" id="ARBA00022723"/>
    </source>
</evidence>
<dbReference type="Pfam" id="PF01432">
    <property type="entry name" value="Peptidase_M3"/>
    <property type="match status" value="1"/>
</dbReference>
<evidence type="ECO:0000256" key="3">
    <source>
        <dbReference type="ARBA" id="ARBA00022801"/>
    </source>
</evidence>
<organism evidence="8 9">
    <name type="scientific">Jeotgalicoccus meleagridis</name>
    <dbReference type="NCBI Taxonomy" id="2759181"/>
    <lineage>
        <taxon>Bacteria</taxon>
        <taxon>Bacillati</taxon>
        <taxon>Bacillota</taxon>
        <taxon>Bacilli</taxon>
        <taxon>Bacillales</taxon>
        <taxon>Staphylococcaceae</taxon>
        <taxon>Jeotgalicoccus</taxon>
    </lineage>
</organism>
<evidence type="ECO:0000313" key="8">
    <source>
        <dbReference type="EMBL" id="CAD2075793.1"/>
    </source>
</evidence>
<dbReference type="PANTHER" id="PTHR11804">
    <property type="entry name" value="PROTEASE M3 THIMET OLIGOPEPTIDASE-RELATED"/>
    <property type="match status" value="1"/>
</dbReference>
<dbReference type="NCBIfam" id="TIGR02289">
    <property type="entry name" value="M3_not_pepF"/>
    <property type="match status" value="1"/>
</dbReference>
<dbReference type="Gene3D" id="1.10.1370.30">
    <property type="match status" value="1"/>
</dbReference>
<keyword evidence="5 6" id="KW-0482">Metalloprotease</keyword>
<sequence length="566" mass="66009">MVTKFKDFKYERPDLDAFESTVDELLGEFDRSENVEDQVAVINKLNVEFNHLDTMATLVSIRSSINTKDKFYDEEREFFDEHEPSFTEIQNRYRKAITESKFRNELEERFGNQLFALSENALKSFDPSVKELLQKENKLTSQYDKLLASAEIEFDGKKLNLSEFAPYTQNPDRQVRKDATLAVNGFMGDHMSEIDDIYDQLVKVRHEIATTLGYKDFVELGYIRMNRIDYDRKMVEKFRKQVEEYVVPIVTELKERQRQRIGLDSLKSYDNNFEFLTGNAMPKGKTKDIMNNGAKMYKELSPETDEFYTFMTERDLFDVEAKKGKEGGGYCTLIADYKAPFIFSNFNGTQADVEVLTHEAGHAFQTYMSRNITVPEYSFPTLESAEIHSMSMEFFTYPWMELFFKEDTDKFKFSHMADSVSFLPYGVAVDEFQHVVYENPELTPEERRQEWKKIEAKYLPSTDYDGIEPLESGAFWHKQGHIFAVPFYYIDYTLAQVCALQFWKRAKDDFTGAWEDYLALCKVGGSLPFNSLVELANLKSPFEEGSLESVIDEVHDYLNSIDDKKL</sequence>
<dbReference type="SUPFAM" id="SSF55486">
    <property type="entry name" value="Metalloproteases ('zincins'), catalytic domain"/>
    <property type="match status" value="1"/>
</dbReference>
<evidence type="ECO:0000256" key="1">
    <source>
        <dbReference type="ARBA" id="ARBA00022670"/>
    </source>
</evidence>
<dbReference type="InterPro" id="IPR011976">
    <property type="entry name" value="Pept_M3B_oligopep-rel"/>
</dbReference>
<dbReference type="PANTHER" id="PTHR11804:SF28">
    <property type="entry name" value="OLIGOENDOPEPTIDASE F"/>
    <property type="match status" value="1"/>
</dbReference>
<proteinExistence type="inferred from homology"/>
<name>A0A6V7RF40_9STAP</name>